<sequence length="82" mass="8705">MACLFHQFLSCSCLDASCILQRTFLPNPGSSATITDASDMLKSIKTQPRGRQSNSCIILRSSPLDSTTKFTGSGAFAGSTLL</sequence>
<proteinExistence type="predicted"/>
<protein>
    <submittedName>
        <fullName evidence="1">Uncharacterized protein</fullName>
    </submittedName>
</protein>
<dbReference type="EMBL" id="MU006299">
    <property type="protein sequence ID" value="KAF2852165.1"/>
    <property type="molecule type" value="Genomic_DNA"/>
</dbReference>
<name>A0A6A7BCI9_9PLEO</name>
<keyword evidence="2" id="KW-1185">Reference proteome</keyword>
<dbReference type="AlphaFoldDB" id="A0A6A7BCI9"/>
<organism evidence="1 2">
    <name type="scientific">Plenodomus tracheiphilus IPT5</name>
    <dbReference type="NCBI Taxonomy" id="1408161"/>
    <lineage>
        <taxon>Eukaryota</taxon>
        <taxon>Fungi</taxon>
        <taxon>Dikarya</taxon>
        <taxon>Ascomycota</taxon>
        <taxon>Pezizomycotina</taxon>
        <taxon>Dothideomycetes</taxon>
        <taxon>Pleosporomycetidae</taxon>
        <taxon>Pleosporales</taxon>
        <taxon>Pleosporineae</taxon>
        <taxon>Leptosphaeriaceae</taxon>
        <taxon>Plenodomus</taxon>
    </lineage>
</organism>
<accession>A0A6A7BCI9</accession>
<dbReference type="Proteomes" id="UP000799423">
    <property type="component" value="Unassembled WGS sequence"/>
</dbReference>
<gene>
    <name evidence="1" type="ORF">T440DRAFT_466872</name>
</gene>
<reference evidence="1" key="1">
    <citation type="submission" date="2020-01" db="EMBL/GenBank/DDBJ databases">
        <authorList>
            <consortium name="DOE Joint Genome Institute"/>
            <person name="Haridas S."/>
            <person name="Albert R."/>
            <person name="Binder M."/>
            <person name="Bloem J."/>
            <person name="Labutti K."/>
            <person name="Salamov A."/>
            <person name="Andreopoulos B."/>
            <person name="Baker S.E."/>
            <person name="Barry K."/>
            <person name="Bills G."/>
            <person name="Bluhm B.H."/>
            <person name="Cannon C."/>
            <person name="Castanera R."/>
            <person name="Culley D.E."/>
            <person name="Daum C."/>
            <person name="Ezra D."/>
            <person name="Gonzalez J.B."/>
            <person name="Henrissat B."/>
            <person name="Kuo A."/>
            <person name="Liang C."/>
            <person name="Lipzen A."/>
            <person name="Lutzoni F."/>
            <person name="Magnuson J."/>
            <person name="Mondo S."/>
            <person name="Nolan M."/>
            <person name="Ohm R."/>
            <person name="Pangilinan J."/>
            <person name="Park H.-J."/>
            <person name="Ramirez L."/>
            <person name="Alfaro M."/>
            <person name="Sun H."/>
            <person name="Tritt A."/>
            <person name="Yoshinaga Y."/>
            <person name="Zwiers L.-H."/>
            <person name="Turgeon B.G."/>
            <person name="Goodwin S.B."/>
            <person name="Spatafora J.W."/>
            <person name="Crous P.W."/>
            <person name="Grigoriev I.V."/>
        </authorList>
    </citation>
    <scope>NUCLEOTIDE SEQUENCE</scope>
    <source>
        <strain evidence="1">IPT5</strain>
    </source>
</reference>
<evidence type="ECO:0000313" key="2">
    <source>
        <dbReference type="Proteomes" id="UP000799423"/>
    </source>
</evidence>
<evidence type="ECO:0000313" key="1">
    <source>
        <dbReference type="EMBL" id="KAF2852165.1"/>
    </source>
</evidence>